<organism evidence="1 2">
    <name type="scientific">Leucocoprinus birnbaumii</name>
    <dbReference type="NCBI Taxonomy" id="56174"/>
    <lineage>
        <taxon>Eukaryota</taxon>
        <taxon>Fungi</taxon>
        <taxon>Dikarya</taxon>
        <taxon>Basidiomycota</taxon>
        <taxon>Agaricomycotina</taxon>
        <taxon>Agaricomycetes</taxon>
        <taxon>Agaricomycetidae</taxon>
        <taxon>Agaricales</taxon>
        <taxon>Agaricineae</taxon>
        <taxon>Agaricaceae</taxon>
        <taxon>Leucocoprinus</taxon>
    </lineage>
</organism>
<proteinExistence type="predicted"/>
<dbReference type="Proteomes" id="UP001213000">
    <property type="component" value="Unassembled WGS sequence"/>
</dbReference>
<reference evidence="1" key="1">
    <citation type="submission" date="2022-07" db="EMBL/GenBank/DDBJ databases">
        <title>Genome Sequence of Leucocoprinus birnbaumii.</title>
        <authorList>
            <person name="Buettner E."/>
        </authorList>
    </citation>
    <scope>NUCLEOTIDE SEQUENCE</scope>
    <source>
        <strain evidence="1">VT141</strain>
    </source>
</reference>
<dbReference type="AlphaFoldDB" id="A0AAD5VFC1"/>
<name>A0AAD5VFC1_9AGAR</name>
<protein>
    <submittedName>
        <fullName evidence="1">Uncharacterized protein</fullName>
    </submittedName>
</protein>
<evidence type="ECO:0000313" key="2">
    <source>
        <dbReference type="Proteomes" id="UP001213000"/>
    </source>
</evidence>
<comment type="caution">
    <text evidence="1">The sequence shown here is derived from an EMBL/GenBank/DDBJ whole genome shotgun (WGS) entry which is preliminary data.</text>
</comment>
<sequence length="259" mass="28622">MESASLSPPLLSQSGSLVNANLYTRQYPASNSAPLALSSPPSPTGAELSLPLGSGATIASFPSALMVPASSPDAEHPRTIVLANGTWLSFCSSDIPSLPSVSFASDIPWLGRIWDDARPEWDPSGSILSIKGEAIALKHWPDVYRHDTHCRWKKIKKFWTEWRFLAIRWLKASPDDFWNEFSVDGLPLSYTNILQRLREQRKTKDAGDAWDARAESGGQFSSEYCYSKGSRGSISLSSNTAIAKRYRMRQQARGVTELD</sequence>
<accession>A0AAD5VFC1</accession>
<keyword evidence="2" id="KW-1185">Reference proteome</keyword>
<gene>
    <name evidence="1" type="ORF">NP233_g13040</name>
</gene>
<dbReference type="EMBL" id="JANIEX010002173">
    <property type="protein sequence ID" value="KAJ3551649.1"/>
    <property type="molecule type" value="Genomic_DNA"/>
</dbReference>
<evidence type="ECO:0000313" key="1">
    <source>
        <dbReference type="EMBL" id="KAJ3551649.1"/>
    </source>
</evidence>